<protein>
    <recommendedName>
        <fullName evidence="4 8">Ribosomal RNA small subunit methyltransferase D</fullName>
        <ecNumber evidence="3 8">2.1.1.171</ecNumber>
    </recommendedName>
</protein>
<reference evidence="9 10" key="1">
    <citation type="submission" date="2019-02" db="EMBL/GenBank/DDBJ databases">
        <authorList>
            <person name="Manzano-Marin A."/>
            <person name="Manzano-Marin A."/>
        </authorList>
    </citation>
    <scope>NUCLEOTIDE SEQUENCE [LARGE SCALE GENOMIC DNA]</scope>
    <source>
        <strain evidence="9 10">BuCicuneomaculata</strain>
    </source>
</reference>
<dbReference type="CDD" id="cd02440">
    <property type="entry name" value="AdoMet_MTases"/>
    <property type="match status" value="1"/>
</dbReference>
<evidence type="ECO:0000256" key="7">
    <source>
        <dbReference type="ARBA" id="ARBA00048326"/>
    </source>
</evidence>
<dbReference type="NCBIfam" id="TIGR00095">
    <property type="entry name" value="16S rRNA (guanine(966)-N(2))-methyltransferase RsmD"/>
    <property type="match status" value="1"/>
</dbReference>
<accession>A0A451CXM6</accession>
<dbReference type="PANTHER" id="PTHR43542:SF1">
    <property type="entry name" value="METHYLTRANSFERASE"/>
    <property type="match status" value="1"/>
</dbReference>
<keyword evidence="8" id="KW-0949">S-adenosyl-L-methionine</keyword>
<evidence type="ECO:0000313" key="9">
    <source>
        <dbReference type="EMBL" id="VFP77999.1"/>
    </source>
</evidence>
<keyword evidence="5 8" id="KW-0489">Methyltransferase</keyword>
<organism evidence="9 10">
    <name type="scientific">Buchnera aphidicola</name>
    <name type="common">Cinara cuneomaculata</name>
    <dbReference type="NCBI Taxonomy" id="1660040"/>
    <lineage>
        <taxon>Bacteria</taxon>
        <taxon>Pseudomonadati</taxon>
        <taxon>Pseudomonadota</taxon>
        <taxon>Gammaproteobacteria</taxon>
        <taxon>Enterobacterales</taxon>
        <taxon>Erwiniaceae</taxon>
        <taxon>Buchnera</taxon>
    </lineage>
</organism>
<evidence type="ECO:0000256" key="2">
    <source>
        <dbReference type="ARBA" id="ARBA00005269"/>
    </source>
</evidence>
<gene>
    <name evidence="9" type="primary">rsmD</name>
    <name evidence="9" type="ORF">BUCICUMA2628_014</name>
</gene>
<dbReference type="PROSITE" id="PS00092">
    <property type="entry name" value="N6_MTASE"/>
    <property type="match status" value="1"/>
</dbReference>
<dbReference type="InterPro" id="IPR029063">
    <property type="entry name" value="SAM-dependent_MTases_sf"/>
</dbReference>
<keyword evidence="8" id="KW-0698">rRNA processing</keyword>
<comment type="similarity">
    <text evidence="2 8">Belongs to the methyltransferase superfamily. RsmD family.</text>
</comment>
<dbReference type="SUPFAM" id="SSF53335">
    <property type="entry name" value="S-adenosyl-L-methionine-dependent methyltransferases"/>
    <property type="match status" value="1"/>
</dbReference>
<evidence type="ECO:0000256" key="8">
    <source>
        <dbReference type="PIRNR" id="PIRNR004553"/>
    </source>
</evidence>
<dbReference type="InterPro" id="IPR004398">
    <property type="entry name" value="RNA_MeTrfase_RsmD"/>
</dbReference>
<evidence type="ECO:0000256" key="6">
    <source>
        <dbReference type="ARBA" id="ARBA00022679"/>
    </source>
</evidence>
<evidence type="ECO:0000313" key="10">
    <source>
        <dbReference type="Proteomes" id="UP000294404"/>
    </source>
</evidence>
<comment type="function">
    <text evidence="1 8">Specifically methylates the guanine in position 966 of 16S rRNA in the assembled 30S particle.</text>
</comment>
<evidence type="ECO:0000256" key="4">
    <source>
        <dbReference type="ARBA" id="ARBA00013682"/>
    </source>
</evidence>
<comment type="catalytic activity">
    <reaction evidence="7 8">
        <text>guanosine(966) in 16S rRNA + S-adenosyl-L-methionine = N(2)-methylguanosine(966) in 16S rRNA + S-adenosyl-L-homocysteine + H(+)</text>
        <dbReference type="Rhea" id="RHEA:23548"/>
        <dbReference type="Rhea" id="RHEA-COMP:10211"/>
        <dbReference type="Rhea" id="RHEA-COMP:10212"/>
        <dbReference type="ChEBI" id="CHEBI:15378"/>
        <dbReference type="ChEBI" id="CHEBI:57856"/>
        <dbReference type="ChEBI" id="CHEBI:59789"/>
        <dbReference type="ChEBI" id="CHEBI:74269"/>
        <dbReference type="ChEBI" id="CHEBI:74481"/>
        <dbReference type="EC" id="2.1.1.171"/>
    </reaction>
</comment>
<dbReference type="EC" id="2.1.1.171" evidence="3 8"/>
<dbReference type="GO" id="GO:0052913">
    <property type="term" value="F:16S rRNA (guanine(966)-N(2))-methyltransferase activity"/>
    <property type="evidence" value="ECO:0007669"/>
    <property type="project" value="UniProtKB-EC"/>
</dbReference>
<dbReference type="EMBL" id="LR217695">
    <property type="protein sequence ID" value="VFP77999.1"/>
    <property type="molecule type" value="Genomic_DNA"/>
</dbReference>
<evidence type="ECO:0000256" key="1">
    <source>
        <dbReference type="ARBA" id="ARBA00002649"/>
    </source>
</evidence>
<dbReference type="Pfam" id="PF03602">
    <property type="entry name" value="Cons_hypoth95"/>
    <property type="match status" value="1"/>
</dbReference>
<dbReference type="AlphaFoldDB" id="A0A451CXM6"/>
<dbReference type="GO" id="GO:0003676">
    <property type="term" value="F:nucleic acid binding"/>
    <property type="evidence" value="ECO:0007669"/>
    <property type="project" value="InterPro"/>
</dbReference>
<sequence>MKMKQKKIRVTGGFLKNRILHSVTKINVRPTRNFVKQVLFNWLQNYIKNSICLDCFAGSGNLSIESVSRSAESVTALEKNYILVKKLKKTIKVFLINNISVFRVNTLIWLKKYSKPFDIIYLDPPFNNKKLLNLSIKYLEKYNWTHNNSIIYVEHIDDNIFYPDNWKLMKKKNIGTVSLSLFYKSIII</sequence>
<evidence type="ECO:0000256" key="5">
    <source>
        <dbReference type="ARBA" id="ARBA00022603"/>
    </source>
</evidence>
<dbReference type="Gene3D" id="3.40.50.150">
    <property type="entry name" value="Vaccinia Virus protein VP39"/>
    <property type="match status" value="1"/>
</dbReference>
<name>A0A451CXM6_9GAMM</name>
<dbReference type="PANTHER" id="PTHR43542">
    <property type="entry name" value="METHYLTRANSFERASE"/>
    <property type="match status" value="1"/>
</dbReference>
<dbReference type="InterPro" id="IPR002052">
    <property type="entry name" value="DNA_methylase_N6_adenine_CS"/>
</dbReference>
<proteinExistence type="inferred from homology"/>
<keyword evidence="6 8" id="KW-0808">Transferase</keyword>
<evidence type="ECO:0000256" key="3">
    <source>
        <dbReference type="ARBA" id="ARBA00012141"/>
    </source>
</evidence>
<dbReference type="Proteomes" id="UP000294404">
    <property type="component" value="Chromosome"/>
</dbReference>
<dbReference type="PIRSF" id="PIRSF004553">
    <property type="entry name" value="CHP00095"/>
    <property type="match status" value="1"/>
</dbReference>